<evidence type="ECO:0008006" key="4">
    <source>
        <dbReference type="Google" id="ProtNLM"/>
    </source>
</evidence>
<dbReference type="GO" id="GO:0034315">
    <property type="term" value="P:regulation of Arp2/3 complex-mediated actin nucleation"/>
    <property type="evidence" value="ECO:0000318"/>
    <property type="project" value="GO_Central"/>
</dbReference>
<dbReference type="VEuPathDB" id="TrichDB:TVAG_351490"/>
<keyword evidence="3" id="KW-1185">Reference proteome</keyword>
<dbReference type="InterPro" id="IPR032675">
    <property type="entry name" value="LRR_dom_sf"/>
</dbReference>
<dbReference type="PANTHER" id="PTHR24112:SF64">
    <property type="entry name" value="CHROMOSOME UNDETERMINED SCAFFOLD_46, WHOLE GENOME SHOTGUN SEQUENCE"/>
    <property type="match status" value="1"/>
</dbReference>
<evidence type="ECO:0000313" key="2">
    <source>
        <dbReference type="EMBL" id="EAY14101.1"/>
    </source>
</evidence>
<dbReference type="InterPro" id="IPR051279">
    <property type="entry name" value="PP1-Reg/Actin-Interact_Protein"/>
</dbReference>
<reference evidence="2" key="1">
    <citation type="submission" date="2006-10" db="EMBL/GenBank/DDBJ databases">
        <authorList>
            <person name="Amadeo P."/>
            <person name="Zhao Q."/>
            <person name="Wortman J."/>
            <person name="Fraser-Liggett C."/>
            <person name="Carlton J."/>
        </authorList>
    </citation>
    <scope>NUCLEOTIDE SEQUENCE</scope>
    <source>
        <strain evidence="2">G3</strain>
    </source>
</reference>
<dbReference type="GO" id="GO:0016477">
    <property type="term" value="P:cell migration"/>
    <property type="evidence" value="ECO:0000318"/>
    <property type="project" value="GO_Central"/>
</dbReference>
<dbReference type="SMR" id="A2DZN3"/>
<dbReference type="SUPFAM" id="SSF52047">
    <property type="entry name" value="RNI-like"/>
    <property type="match status" value="1"/>
</dbReference>
<dbReference type="EMBL" id="DS113275">
    <property type="protein sequence ID" value="EAY14101.1"/>
    <property type="molecule type" value="Genomic_DNA"/>
</dbReference>
<sequence>MEKLITVNDSKLNSFKQNTWIDTEEIMVAVPCEYKREKKKFTNGFLVCTYGTNYIYKQKMLNKPHLKFVFHLLDCNKFHVQGDKIVLTYDTCNVELKMQNMEEVASKMLRIFSEMTFNCKEVEFMKIQTDISIPDYKVTKRVQNSLVNRALFLSHFYNTDGEMLVSKDYFKKLDEKPTKNLVISRRLHPGNYAAPFGHAIAWETFLDTVTFQKFTALKFPRMLDALLQNSQTIDRIAFTDYNDKYTPTFEMENIDSTNIRRFWFLRCNSQTIINFFEASENLPTPMKEIVISQSAFRAQEFADIVKKITKSQSASEVKKFFVSKLKIKPFPFHDISRLLSVANYLESFIFRDVDADASSVIRAICNATTHVRAIVLTHMTFKSDIPLGIAPPNTLLSINVSNCAFKPSTFKSLFEFLCSKPAQVPFFFHGVSLAIKPEVYNSLAELNFGALYPNIAEFDFSGNNIPSEAMRYFFAFLFTQKRNHLLTLNECHPEDPPQFLSYVSKLAVSVPLLGLDLMGKYPASEFVPFIESLEQDQALRRLSLRCRSAGDAGLVAFKKLIEQLPDLNEVSGDGFKPSTPTPLFEFWKSVNEHPKIQTCGLPQEDVSSLGLTSQRMNHEMNQLFQELKKIPRMSTVSQRLEYMIQQAKKMSGMDTTDMYTTDGTSEIFEKTATMDCNDDNQNENDQLDGDDPHSEEIDLEDDSN</sequence>
<dbReference type="GO" id="GO:0030027">
    <property type="term" value="C:lamellipodium"/>
    <property type="evidence" value="ECO:0000318"/>
    <property type="project" value="GO_Central"/>
</dbReference>
<organism evidence="2 3">
    <name type="scientific">Trichomonas vaginalis (strain ATCC PRA-98 / G3)</name>
    <dbReference type="NCBI Taxonomy" id="412133"/>
    <lineage>
        <taxon>Eukaryota</taxon>
        <taxon>Metamonada</taxon>
        <taxon>Parabasalia</taxon>
        <taxon>Trichomonadida</taxon>
        <taxon>Trichomonadidae</taxon>
        <taxon>Trichomonas</taxon>
    </lineage>
</organism>
<gene>
    <name evidence="2" type="ORF">TVAG_351490</name>
</gene>
<dbReference type="Gene3D" id="3.80.10.10">
    <property type="entry name" value="Ribonuclease Inhibitor"/>
    <property type="match status" value="1"/>
</dbReference>
<evidence type="ECO:0000256" key="1">
    <source>
        <dbReference type="SAM" id="MobiDB-lite"/>
    </source>
</evidence>
<dbReference type="KEGG" id="tva:4772089"/>
<dbReference type="GO" id="GO:0005886">
    <property type="term" value="C:plasma membrane"/>
    <property type="evidence" value="ECO:0000318"/>
    <property type="project" value="GO_Central"/>
</dbReference>
<protein>
    <recommendedName>
        <fullName evidence="4">Leucine Rich Repeat family protein</fullName>
    </recommendedName>
</protein>
<name>A2DZN3_TRIV3</name>
<dbReference type="VEuPathDB" id="TrichDB:TVAGG3_0261030"/>
<dbReference type="RefSeq" id="XP_001326324.1">
    <property type="nucleotide sequence ID" value="XM_001326289.1"/>
</dbReference>
<accession>A2DZN3</accession>
<dbReference type="InParanoid" id="A2DZN3"/>
<dbReference type="OrthoDB" id="10486859at2759"/>
<feature type="compositionally biased region" description="Acidic residues" evidence="1">
    <location>
        <begin position="676"/>
        <end position="689"/>
    </location>
</feature>
<reference evidence="2" key="2">
    <citation type="journal article" date="2007" name="Science">
        <title>Draft genome sequence of the sexually transmitted pathogen Trichomonas vaginalis.</title>
        <authorList>
            <person name="Carlton J.M."/>
            <person name="Hirt R.P."/>
            <person name="Silva J.C."/>
            <person name="Delcher A.L."/>
            <person name="Schatz M."/>
            <person name="Zhao Q."/>
            <person name="Wortman J.R."/>
            <person name="Bidwell S.L."/>
            <person name="Alsmark U.C.M."/>
            <person name="Besteiro S."/>
            <person name="Sicheritz-Ponten T."/>
            <person name="Noel C.J."/>
            <person name="Dacks J.B."/>
            <person name="Foster P.G."/>
            <person name="Simillion C."/>
            <person name="Van de Peer Y."/>
            <person name="Miranda-Saavedra D."/>
            <person name="Barton G.J."/>
            <person name="Westrop G.D."/>
            <person name="Mueller S."/>
            <person name="Dessi D."/>
            <person name="Fiori P.L."/>
            <person name="Ren Q."/>
            <person name="Paulsen I."/>
            <person name="Zhang H."/>
            <person name="Bastida-Corcuera F.D."/>
            <person name="Simoes-Barbosa A."/>
            <person name="Brown M.T."/>
            <person name="Hayes R.D."/>
            <person name="Mukherjee M."/>
            <person name="Okumura C.Y."/>
            <person name="Schneider R."/>
            <person name="Smith A.J."/>
            <person name="Vanacova S."/>
            <person name="Villalvazo M."/>
            <person name="Haas B.J."/>
            <person name="Pertea M."/>
            <person name="Feldblyum T.V."/>
            <person name="Utterback T.R."/>
            <person name="Shu C.L."/>
            <person name="Osoegawa K."/>
            <person name="de Jong P.J."/>
            <person name="Hrdy I."/>
            <person name="Horvathova L."/>
            <person name="Zubacova Z."/>
            <person name="Dolezal P."/>
            <person name="Malik S.B."/>
            <person name="Logsdon J.M. Jr."/>
            <person name="Henze K."/>
            <person name="Gupta A."/>
            <person name="Wang C.C."/>
            <person name="Dunne R.L."/>
            <person name="Upcroft J.A."/>
            <person name="Upcroft P."/>
            <person name="White O."/>
            <person name="Salzberg S.L."/>
            <person name="Tang P."/>
            <person name="Chiu C.-H."/>
            <person name="Lee Y.-S."/>
            <person name="Embley T.M."/>
            <person name="Coombs G.H."/>
            <person name="Mottram J.C."/>
            <person name="Tachezy J."/>
            <person name="Fraser-Liggett C.M."/>
            <person name="Johnson P.J."/>
        </authorList>
    </citation>
    <scope>NUCLEOTIDE SEQUENCE [LARGE SCALE GENOMIC DNA]</scope>
    <source>
        <strain evidence="2">G3</strain>
    </source>
</reference>
<dbReference type="AlphaFoldDB" id="A2DZN3"/>
<feature type="region of interest" description="Disordered" evidence="1">
    <location>
        <begin position="672"/>
        <end position="704"/>
    </location>
</feature>
<proteinExistence type="predicted"/>
<dbReference type="PANTHER" id="PTHR24112">
    <property type="entry name" value="LEUCINE-RICH REPEAT, ISOFORM F-RELATED"/>
    <property type="match status" value="1"/>
</dbReference>
<evidence type="ECO:0000313" key="3">
    <source>
        <dbReference type="Proteomes" id="UP000001542"/>
    </source>
</evidence>
<dbReference type="Proteomes" id="UP000001542">
    <property type="component" value="Unassembled WGS sequence"/>
</dbReference>